<dbReference type="Pfam" id="PF07195">
    <property type="entry name" value="FliD_C"/>
    <property type="match status" value="1"/>
</dbReference>
<proteinExistence type="inferred from homology"/>
<evidence type="ECO:0000259" key="8">
    <source>
        <dbReference type="Pfam" id="PF07195"/>
    </source>
</evidence>
<dbReference type="InterPro" id="IPR010810">
    <property type="entry name" value="Flagellin_hook_IN_motif"/>
</dbReference>
<dbReference type="NCBIfam" id="NF005833">
    <property type="entry name" value="PRK07737.1"/>
    <property type="match status" value="1"/>
</dbReference>
<evidence type="ECO:0000259" key="7">
    <source>
        <dbReference type="Pfam" id="PF02465"/>
    </source>
</evidence>
<name>A0ABW2EQW3_9BACI</name>
<dbReference type="InterPro" id="IPR040026">
    <property type="entry name" value="FliD"/>
</dbReference>
<dbReference type="PANTHER" id="PTHR30288:SF0">
    <property type="entry name" value="FLAGELLAR HOOK-ASSOCIATED PROTEIN 2"/>
    <property type="match status" value="1"/>
</dbReference>
<dbReference type="PANTHER" id="PTHR30288">
    <property type="entry name" value="FLAGELLAR CAP/ASSEMBLY PROTEIN FLID"/>
    <property type="match status" value="1"/>
</dbReference>
<evidence type="ECO:0000256" key="1">
    <source>
        <dbReference type="ARBA" id="ARBA00009764"/>
    </source>
</evidence>
<keyword evidence="3" id="KW-0175">Coiled coil</keyword>
<dbReference type="Proteomes" id="UP001596410">
    <property type="component" value="Unassembled WGS sequence"/>
</dbReference>
<dbReference type="InterPro" id="IPR003481">
    <property type="entry name" value="FliD_N"/>
</dbReference>
<dbReference type="Pfam" id="PF07196">
    <property type="entry name" value="Flagellin_IN"/>
    <property type="match status" value="1"/>
</dbReference>
<comment type="subcellular location">
    <subcellularLocation>
        <location evidence="5">Secreted</location>
    </subcellularLocation>
    <subcellularLocation>
        <location evidence="5">Bacterial flagellum</location>
    </subcellularLocation>
</comment>
<organism evidence="9 10">
    <name type="scientific">Halobacillus seohaensis</name>
    <dbReference type="NCBI Taxonomy" id="447421"/>
    <lineage>
        <taxon>Bacteria</taxon>
        <taxon>Bacillati</taxon>
        <taxon>Bacillota</taxon>
        <taxon>Bacilli</taxon>
        <taxon>Bacillales</taxon>
        <taxon>Bacillaceae</taxon>
        <taxon>Halobacillus</taxon>
    </lineage>
</organism>
<evidence type="ECO:0000313" key="10">
    <source>
        <dbReference type="Proteomes" id="UP001596410"/>
    </source>
</evidence>
<feature type="region of interest" description="Disordered" evidence="6">
    <location>
        <begin position="78"/>
        <end position="98"/>
    </location>
</feature>
<dbReference type="RefSeq" id="WP_390217426.1">
    <property type="nucleotide sequence ID" value="NZ_JBHSZV010000045.1"/>
</dbReference>
<comment type="subunit">
    <text evidence="2 5">Homopentamer.</text>
</comment>
<evidence type="ECO:0000256" key="5">
    <source>
        <dbReference type="RuleBase" id="RU362066"/>
    </source>
</evidence>
<feature type="domain" description="Flagellar hook-associated protein 2 C-terminal" evidence="8">
    <location>
        <begin position="239"/>
        <end position="496"/>
    </location>
</feature>
<feature type="domain" description="Flagellar hook-associated protein 2 N-terminal" evidence="7">
    <location>
        <begin position="19"/>
        <end position="113"/>
    </location>
</feature>
<evidence type="ECO:0000256" key="6">
    <source>
        <dbReference type="SAM" id="MobiDB-lite"/>
    </source>
</evidence>
<evidence type="ECO:0000256" key="2">
    <source>
        <dbReference type="ARBA" id="ARBA00011255"/>
    </source>
</evidence>
<gene>
    <name evidence="9" type="ORF">ACFQIC_16145</name>
</gene>
<sequence>RQNIRGDHMSDMRIGGLASGMDIDGIVKDLMEAERMPLNKMEQEKTRLEWQRDEYRDVNKQFLELDNLALDMKLDRTYQSKETSSSSSAVSANASSTAGEGQYTVDVTQLASAAYNFTQNSITETGKEFDPDASLDSQQDNFAGNFNNGDFTITTYGEEGPTSNTFSIEAGDSLNDVLKNINDSDLGLRAFYDKGADKVMIEREDTGHFNSDGHDIEFGADADFLTDTLGLSQTAEQVGADSIFSYNDGDFEITSHDNTYSINGLDLTFHEEGTSTINVTNNIDGGVEKITGFVDKYNEIIEGLGEKLNERKNRDYPPLTDDQKDAMNEDEIEKWEAEARKGLLQGDSVISGALSQMRTSWYSNVENDGAFNQLSQIGIDPSSNYRDRGKLEIDEDKLRTALSEDGNSVKKLFANDGEGESKGIIRKIEDTLSNTRESIERKAGKEFSTSQSFTLGEELVDVNQRMVDFQDRLTMIEDRYWSEFGAMESAIQEMNSQSAFIQQNFSGGMM</sequence>
<dbReference type="InterPro" id="IPR010809">
    <property type="entry name" value="FliD_C"/>
</dbReference>
<comment type="caution">
    <text evidence="9">The sequence shown here is derived from an EMBL/GenBank/DDBJ whole genome shotgun (WGS) entry which is preliminary data.</text>
</comment>
<evidence type="ECO:0000256" key="3">
    <source>
        <dbReference type="ARBA" id="ARBA00023054"/>
    </source>
</evidence>
<keyword evidence="9" id="KW-0282">Flagellum</keyword>
<keyword evidence="4 5" id="KW-0975">Bacterial flagellum</keyword>
<dbReference type="EMBL" id="JBHSZV010000045">
    <property type="protein sequence ID" value="MFC7063346.1"/>
    <property type="molecule type" value="Genomic_DNA"/>
</dbReference>
<feature type="non-terminal residue" evidence="9">
    <location>
        <position position="1"/>
    </location>
</feature>
<comment type="function">
    <text evidence="5">Required for morphogenesis and for the elongation of the flagellar filament by facilitating polymerization of the flagellin monomers at the tip of growing filament. Forms a capping structure, which prevents flagellin subunits (transported through the central channel of the flagellum) from leaking out without polymerization at the distal end.</text>
</comment>
<comment type="similarity">
    <text evidence="1 5">Belongs to the FliD family.</text>
</comment>
<accession>A0ABW2EQW3</accession>
<keyword evidence="5" id="KW-0964">Secreted</keyword>
<keyword evidence="10" id="KW-1185">Reference proteome</keyword>
<protein>
    <recommendedName>
        <fullName evidence="5">Flagellar hook-associated protein 2</fullName>
        <shortName evidence="5">HAP2</shortName>
    </recommendedName>
    <alternativeName>
        <fullName evidence="5">Flagellar cap protein</fullName>
    </alternativeName>
</protein>
<evidence type="ECO:0000256" key="4">
    <source>
        <dbReference type="ARBA" id="ARBA00023143"/>
    </source>
</evidence>
<feature type="compositionally biased region" description="Low complexity" evidence="6">
    <location>
        <begin position="84"/>
        <end position="98"/>
    </location>
</feature>
<evidence type="ECO:0000313" key="9">
    <source>
        <dbReference type="EMBL" id="MFC7063346.1"/>
    </source>
</evidence>
<dbReference type="Pfam" id="PF02465">
    <property type="entry name" value="FliD_N"/>
    <property type="match status" value="1"/>
</dbReference>
<keyword evidence="9" id="KW-0966">Cell projection</keyword>
<reference evidence="10" key="1">
    <citation type="journal article" date="2019" name="Int. J. Syst. Evol. Microbiol.">
        <title>The Global Catalogue of Microorganisms (GCM) 10K type strain sequencing project: providing services to taxonomists for standard genome sequencing and annotation.</title>
        <authorList>
            <consortium name="The Broad Institute Genomics Platform"/>
            <consortium name="The Broad Institute Genome Sequencing Center for Infectious Disease"/>
            <person name="Wu L."/>
            <person name="Ma J."/>
        </authorList>
    </citation>
    <scope>NUCLEOTIDE SEQUENCE [LARGE SCALE GENOMIC DNA]</scope>
    <source>
        <strain evidence="10">CGMCC 4.1621</strain>
    </source>
</reference>
<keyword evidence="9" id="KW-0969">Cilium</keyword>